<reference evidence="2 3" key="1">
    <citation type="journal article" date="2015" name="Nature">
        <title>rRNA introns, odd ribosomes, and small enigmatic genomes across a large radiation of phyla.</title>
        <authorList>
            <person name="Brown C.T."/>
            <person name="Hug L.A."/>
            <person name="Thomas B.C."/>
            <person name="Sharon I."/>
            <person name="Castelle C.J."/>
            <person name="Singh A."/>
            <person name="Wilkins M.J."/>
            <person name="Williams K.H."/>
            <person name="Banfield J.F."/>
        </authorList>
    </citation>
    <scope>NUCLEOTIDE SEQUENCE [LARGE SCALE GENOMIC DNA]</scope>
</reference>
<evidence type="ECO:0000313" key="2">
    <source>
        <dbReference type="EMBL" id="KKU15917.1"/>
    </source>
</evidence>
<protein>
    <submittedName>
        <fullName evidence="2">Uncharacterized protein</fullName>
    </submittedName>
</protein>
<evidence type="ECO:0000256" key="1">
    <source>
        <dbReference type="SAM" id="MobiDB-lite"/>
    </source>
</evidence>
<comment type="caution">
    <text evidence="2">The sequence shown here is derived from an EMBL/GenBank/DDBJ whole genome shotgun (WGS) entry which is preliminary data.</text>
</comment>
<name>A0A0G1N6G9_9BACT</name>
<dbReference type="EMBL" id="LCLM01000051">
    <property type="protein sequence ID" value="KKU15917.1"/>
    <property type="molecule type" value="Genomic_DNA"/>
</dbReference>
<proteinExistence type="predicted"/>
<accession>A0A0G1N6G9</accession>
<organism evidence="2 3">
    <name type="scientific">Candidatus Woesebacteria bacterium GW2011_GWC2_45_9</name>
    <dbReference type="NCBI Taxonomy" id="1618589"/>
    <lineage>
        <taxon>Bacteria</taxon>
        <taxon>Candidatus Woeseibacteriota</taxon>
    </lineage>
</organism>
<feature type="compositionally biased region" description="Polar residues" evidence="1">
    <location>
        <begin position="39"/>
        <end position="64"/>
    </location>
</feature>
<dbReference type="PROSITE" id="PS51257">
    <property type="entry name" value="PROKAR_LIPOPROTEIN"/>
    <property type="match status" value="1"/>
</dbReference>
<sequence length="133" mass="13958">MAERLKRVPLWYEAASAVTIASLVACQLGKKLGFVTPSPEGTKTGSTETVPPPTSTLEATSPANIQPMVEETPVSGATATPETTSPAVWAPPTLEQMAVTGYGGELSPDVVVYEFDKVIPITAFPETTIFGHP</sequence>
<dbReference type="AlphaFoldDB" id="A0A0G1N6G9"/>
<gene>
    <name evidence="2" type="ORF">UX25_C0051G0002</name>
</gene>
<evidence type="ECO:0000313" key="3">
    <source>
        <dbReference type="Proteomes" id="UP000034922"/>
    </source>
</evidence>
<feature type="region of interest" description="Disordered" evidence="1">
    <location>
        <begin position="34"/>
        <end position="65"/>
    </location>
</feature>
<dbReference type="Proteomes" id="UP000034922">
    <property type="component" value="Unassembled WGS sequence"/>
</dbReference>